<protein>
    <submittedName>
        <fullName evidence="2">Uncharacterized protein</fullName>
    </submittedName>
</protein>
<dbReference type="VEuPathDB" id="FungiDB:RhiirFUN_000217"/>
<keyword evidence="1" id="KW-0472">Membrane</keyword>
<proteinExistence type="predicted"/>
<sequence>MNNYQELFFLINQTRQRFHDYIFGSIIFRNGIKQHIIKRKTYGILNFSNFIIWNIVFFSFIPLASASIASFVNIDYNSQEDLVPKDFLATSTTMTQCILISIRITGDMQNIFRRAQMSIEEMHEKQEEIHKIQKTMQVEIDEMQTTMQTKIDEMQISMQMTMQTKIDEMQTTMQTKIDEIQKTINENKT</sequence>
<keyword evidence="1" id="KW-0812">Transmembrane</keyword>
<dbReference type="EMBL" id="KI289257">
    <property type="protein sequence ID" value="ESA08393.1"/>
    <property type="molecule type" value="Genomic_DNA"/>
</dbReference>
<reference evidence="2" key="1">
    <citation type="submission" date="2013-07" db="EMBL/GenBank/DDBJ databases">
        <title>The genome of an arbuscular mycorrhizal fungus provides insights into the evolution of the oldest plant symbiosis.</title>
        <authorList>
            <consortium name="DOE Joint Genome Institute"/>
            <person name="Tisserant E."/>
            <person name="Malbreil M."/>
            <person name="Kuo A."/>
            <person name="Kohler A."/>
            <person name="Symeonidi A."/>
            <person name="Balestrini R."/>
            <person name="Charron P."/>
            <person name="Duensing N."/>
            <person name="Frei-dit-Frey N."/>
            <person name="Gianinazzi-Pearson V."/>
            <person name="Gilbert B."/>
            <person name="Handa Y."/>
            <person name="Hijri M."/>
            <person name="Kaul R."/>
            <person name="Kawaguchi M."/>
            <person name="Krajinski F."/>
            <person name="Lammers P."/>
            <person name="Lapierre D."/>
            <person name="Masclaux F.G."/>
            <person name="Murat C."/>
            <person name="Morin E."/>
            <person name="Ndikumana S."/>
            <person name="Pagni M."/>
            <person name="Petitpierre D."/>
            <person name="Requena N."/>
            <person name="Rosikiewicz P."/>
            <person name="Riley R."/>
            <person name="Saito K."/>
            <person name="San Clemente H."/>
            <person name="Shapiro H."/>
            <person name="van Tuinen D."/>
            <person name="Becard G."/>
            <person name="Bonfante P."/>
            <person name="Paszkowski U."/>
            <person name="Shachar-Hill Y."/>
            <person name="Young J.P."/>
            <person name="Sanders I.R."/>
            <person name="Henrissat B."/>
            <person name="Rensing S.A."/>
            <person name="Grigoriev I.V."/>
            <person name="Corradi N."/>
            <person name="Roux C."/>
            <person name="Martin F."/>
        </authorList>
    </citation>
    <scope>NUCLEOTIDE SEQUENCE</scope>
    <source>
        <strain evidence="2">DAOM 197198</strain>
    </source>
</reference>
<evidence type="ECO:0000256" key="1">
    <source>
        <dbReference type="SAM" id="Phobius"/>
    </source>
</evidence>
<organism evidence="2">
    <name type="scientific">Rhizophagus irregularis (strain DAOM 181602 / DAOM 197198 / MUCL 43194)</name>
    <name type="common">Arbuscular mycorrhizal fungus</name>
    <name type="synonym">Glomus intraradices</name>
    <dbReference type="NCBI Taxonomy" id="747089"/>
    <lineage>
        <taxon>Eukaryota</taxon>
        <taxon>Fungi</taxon>
        <taxon>Fungi incertae sedis</taxon>
        <taxon>Mucoromycota</taxon>
        <taxon>Glomeromycotina</taxon>
        <taxon>Glomeromycetes</taxon>
        <taxon>Glomerales</taxon>
        <taxon>Glomeraceae</taxon>
        <taxon>Rhizophagus</taxon>
    </lineage>
</organism>
<accession>U9TPZ5</accession>
<gene>
    <name evidence="2" type="ORF">GLOINDRAFT_31760</name>
</gene>
<keyword evidence="1" id="KW-1133">Transmembrane helix</keyword>
<dbReference type="HOGENOM" id="CLU_1435129_0_0_1"/>
<name>U9TPZ5_RHIID</name>
<feature type="transmembrane region" description="Helical" evidence="1">
    <location>
        <begin position="50"/>
        <end position="72"/>
    </location>
</feature>
<dbReference type="AlphaFoldDB" id="U9TPZ5"/>
<evidence type="ECO:0000313" key="2">
    <source>
        <dbReference type="EMBL" id="ESA08393.1"/>
    </source>
</evidence>